<comment type="caution">
    <text evidence="2">The sequence shown here is derived from an EMBL/GenBank/DDBJ whole genome shotgun (WGS) entry which is preliminary data.</text>
</comment>
<proteinExistence type="predicted"/>
<gene>
    <name evidence="2" type="ORF">JKP88DRAFT_324155</name>
</gene>
<dbReference type="Proteomes" id="UP000664859">
    <property type="component" value="Unassembled WGS sequence"/>
</dbReference>
<feature type="compositionally biased region" description="Low complexity" evidence="1">
    <location>
        <begin position="7"/>
        <end position="18"/>
    </location>
</feature>
<keyword evidence="3" id="KW-1185">Reference proteome</keyword>
<evidence type="ECO:0000256" key="1">
    <source>
        <dbReference type="SAM" id="MobiDB-lite"/>
    </source>
</evidence>
<evidence type="ECO:0000313" key="3">
    <source>
        <dbReference type="Proteomes" id="UP000664859"/>
    </source>
</evidence>
<feature type="region of interest" description="Disordered" evidence="1">
    <location>
        <begin position="71"/>
        <end position="119"/>
    </location>
</feature>
<protein>
    <submittedName>
        <fullName evidence="2">Uncharacterized protein</fullName>
    </submittedName>
</protein>
<reference evidence="2" key="1">
    <citation type="submission" date="2021-02" db="EMBL/GenBank/DDBJ databases">
        <title>First Annotated Genome of the Yellow-green Alga Tribonema minus.</title>
        <authorList>
            <person name="Mahan K.M."/>
        </authorList>
    </citation>
    <scope>NUCLEOTIDE SEQUENCE</scope>
    <source>
        <strain evidence="2">UTEX B ZZ1240</strain>
    </source>
</reference>
<sequence>MADARQRALQPQQQKQQQVLCEPEYRRQHRHPIAAAPFQQMNQQQDHLDAAIESLGALSIAQQPADVEHLQNMLSHQRLHHQHDQQQQQGQLNSLGHQQHQQQQQQQHPPPVYTEEQVQGLVGELQRLREENRQLARALGEAQAHAAAMAQRAEQVQHLEEKLKAADRSQPPQLP</sequence>
<dbReference type="EMBL" id="JAFCMP010000401">
    <property type="protein sequence ID" value="KAG5180231.1"/>
    <property type="molecule type" value="Genomic_DNA"/>
</dbReference>
<feature type="region of interest" description="Disordered" evidence="1">
    <location>
        <begin position="149"/>
        <end position="175"/>
    </location>
</feature>
<name>A0A835YS74_9STRA</name>
<feature type="region of interest" description="Disordered" evidence="1">
    <location>
        <begin position="1"/>
        <end position="44"/>
    </location>
</feature>
<feature type="compositionally biased region" description="Basic and acidic residues" evidence="1">
    <location>
        <begin position="155"/>
        <end position="167"/>
    </location>
</feature>
<accession>A0A835YS74</accession>
<evidence type="ECO:0000313" key="2">
    <source>
        <dbReference type="EMBL" id="KAG5180231.1"/>
    </source>
</evidence>
<dbReference type="AlphaFoldDB" id="A0A835YS74"/>
<feature type="compositionally biased region" description="Low complexity" evidence="1">
    <location>
        <begin position="85"/>
        <end position="107"/>
    </location>
</feature>
<organism evidence="2 3">
    <name type="scientific">Tribonema minus</name>
    <dbReference type="NCBI Taxonomy" id="303371"/>
    <lineage>
        <taxon>Eukaryota</taxon>
        <taxon>Sar</taxon>
        <taxon>Stramenopiles</taxon>
        <taxon>Ochrophyta</taxon>
        <taxon>PX clade</taxon>
        <taxon>Xanthophyceae</taxon>
        <taxon>Tribonematales</taxon>
        <taxon>Tribonemataceae</taxon>
        <taxon>Tribonema</taxon>
    </lineage>
</organism>